<proteinExistence type="predicted"/>
<dbReference type="KEGG" id="vg:2652978"/>
<dbReference type="GeneID" id="2652978"/>
<reference evidence="1 2" key="3">
    <citation type="journal article" date="1998" name="Virus Genes">
        <title>Genetic organization and DNA sequence of early region 4 of bovine adenovirus type 3.</title>
        <authorList>
            <person name="Lee J.B."/>
            <person name="Baxi M.K."/>
            <person name="Idamakanti N."/>
            <person name="Reddy P.S."/>
            <person name="Zakhartchouk A.N."/>
            <person name="Pyne C."/>
            <person name="Babiuk L.A."/>
            <person name="Tikoo S.K."/>
        </authorList>
    </citation>
    <scope>NUCLEOTIDE SEQUENCE [LARGE SCALE GENOMIC DNA]</scope>
    <source>
        <strain evidence="1">WBR-1</strain>
    </source>
</reference>
<reference evidence="1 2" key="1">
    <citation type="journal article" date="1998" name="J. Virol.">
        <title>Nucleotide sequence, genome organization, and transcription map of bovine adenovirus type 3.</title>
        <authorList>
            <person name="Reddy P.S."/>
            <person name="Idamakanti N."/>
            <person name="Zakhartchouk A.N."/>
            <person name="Baxi M.K."/>
            <person name="Lee J.B."/>
            <person name="Pyne C."/>
            <person name="Babiuk L.A."/>
            <person name="Tikoo S.K."/>
        </authorList>
    </citation>
    <scope>NUCLEOTIDE SEQUENCE [LARGE SCALE GENOMIC DNA]</scope>
    <source>
        <strain evidence="1">WBR-1</strain>
    </source>
</reference>
<accession>A0A9W3N2K4</accession>
<keyword evidence="2" id="KW-1185">Reference proteome</keyword>
<name>A0A9W3N2K4_ADEB3</name>
<evidence type="ECO:0000313" key="2">
    <source>
        <dbReference type="Proteomes" id="UP000140422"/>
    </source>
</evidence>
<reference evidence="1 2" key="2">
    <citation type="journal article" date="1998" name="Virus Genes">
        <title>Characterization of bovine adenovirus type 3 early region 2B.</title>
        <authorList>
            <person name="Baxi M.K."/>
            <person name="Reddy P.S."/>
            <person name="Zakhartchouk A.N."/>
            <person name="Idamakanti N."/>
            <person name="Pyne C."/>
            <person name="Babiuk L.A."/>
            <person name="Tikoo S.K."/>
        </authorList>
    </citation>
    <scope>NUCLEOTIDE SEQUENCE [LARGE SCALE GENOMIC DNA]</scope>
    <source>
        <strain evidence="1">WBR-1</strain>
    </source>
</reference>
<organism evidence="1 2">
    <name type="scientific">Bovine adenovirus B serotype 3</name>
    <name type="common">BAdV-3</name>
    <name type="synonym">Mastadenovirus bos3</name>
    <dbReference type="NCBI Taxonomy" id="10510"/>
    <lineage>
        <taxon>Viruses</taxon>
        <taxon>Varidnaviria</taxon>
        <taxon>Bamfordvirae</taxon>
        <taxon>Preplasmiviricota</taxon>
        <taxon>Polisuviricotina</taxon>
        <taxon>Pharingeaviricetes</taxon>
        <taxon>Rowavirales</taxon>
        <taxon>Adenoviridae</taxon>
        <taxon>Mastadenovirus</taxon>
        <taxon>Mastadenovirus bostertium</taxon>
        <taxon>Bovine mastadenovirus B</taxon>
    </lineage>
</organism>
<sequence length="143" mass="15577">MACVQPFTFFVEFHLPAPVVNYIQTFTTRPVDTLAKDFLADALAEGLTLLLPVPSRIIIGCFSISATDSLTVVFSVSASNLTASVLDSFLKVLIVDWITHLCLIRAPNLPLRDPPPFDVSILAQSSLILLPSEESHFSAGPHR</sequence>
<organismHost>
    <name type="scientific">Bos taurus</name>
    <name type="common">Bovine</name>
    <dbReference type="NCBI Taxonomy" id="9913"/>
</organismHost>
<dbReference type="RefSeq" id="NP_046336.1">
    <property type="nucleotide sequence ID" value="NC_001876.1"/>
</dbReference>
<dbReference type="Proteomes" id="UP000140422">
    <property type="component" value="Segment"/>
</dbReference>
<protein>
    <submittedName>
        <fullName evidence="1">Uncharacterized protein</fullName>
    </submittedName>
</protein>
<evidence type="ECO:0000313" key="1">
    <source>
        <dbReference type="EMBL" id="AAD09741.1"/>
    </source>
</evidence>
<reference evidence="1 2" key="4">
    <citation type="journal article" date="1999" name="Virology">
        <title>Characterization of early region 1 and pIX of bovine adenovirus-3.</title>
        <authorList>
            <person name="Reddy P.S."/>
            <person name="Chen Y."/>
            <person name="Idamakanti N."/>
            <person name="Pyne C."/>
            <person name="Babiuk L.A."/>
            <person name="Tikoo S.K."/>
        </authorList>
    </citation>
    <scope>NUCLEOTIDE SEQUENCE [LARGE SCALE GENOMIC DNA]</scope>
    <source>
        <strain evidence="1">WBR-1</strain>
    </source>
</reference>
<dbReference type="EMBL" id="AF030154">
    <property type="protein sequence ID" value="AAD09741.1"/>
    <property type="molecule type" value="Genomic_DNA"/>
</dbReference>